<dbReference type="RefSeq" id="WP_387896931.1">
    <property type="nucleotide sequence ID" value="NZ_JBIAPK010000008.1"/>
</dbReference>
<proteinExistence type="predicted"/>
<feature type="domain" description="AB hydrolase-1" evidence="2">
    <location>
        <begin position="22"/>
        <end position="264"/>
    </location>
</feature>
<evidence type="ECO:0000256" key="1">
    <source>
        <dbReference type="SAM" id="MobiDB-lite"/>
    </source>
</evidence>
<dbReference type="PANTHER" id="PTHR43798:SF33">
    <property type="entry name" value="HYDROLASE, PUTATIVE (AFU_ORTHOLOGUE AFUA_2G14860)-RELATED"/>
    <property type="match status" value="1"/>
</dbReference>
<feature type="region of interest" description="Disordered" evidence="1">
    <location>
        <begin position="284"/>
        <end position="309"/>
    </location>
</feature>
<keyword evidence="4" id="KW-1185">Reference proteome</keyword>
<dbReference type="SUPFAM" id="SSF53474">
    <property type="entry name" value="alpha/beta-Hydrolases"/>
    <property type="match status" value="1"/>
</dbReference>
<dbReference type="Pfam" id="PF00561">
    <property type="entry name" value="Abhydrolase_1"/>
    <property type="match status" value="1"/>
</dbReference>
<dbReference type="EMBL" id="JBIAPK010000008">
    <property type="protein sequence ID" value="MFF3341958.1"/>
    <property type="molecule type" value="Genomic_DNA"/>
</dbReference>
<gene>
    <name evidence="3" type="ORF">ACFYWW_25045</name>
</gene>
<accession>A0ABW6RM49</accession>
<comment type="caution">
    <text evidence="3">The sequence shown here is derived from an EMBL/GenBank/DDBJ whole genome shotgun (WGS) entry which is preliminary data.</text>
</comment>
<sequence length="309" mass="32344">MRTFSAHDGTTLAYHLVGEGEPLICLPGGAMRASAYLGDLGGLSAHRQLVLLDLRGTGDSAVPADPATYRCERLVADVEALREYLGLDRMDVLAHSAAGSLGMLYAAAHPHRVRRLALVTPTAWAAGVAVTAEDRLSAARLRKDEPWFEEAYAALDAQLRGVDTTGSAYPFFYGRWDAAAQAHAAQSPRQLNRAAAQVFATESTFDPPATRAALAAFEAPVLVLAGERDGVPTPERAAEIAALFPAAQSAVQPGGGHFPWLDDPGWFVRTVGTFLDAGPGGVRADGIHGRHSRPAGGAGVPGADRPAGP</sequence>
<keyword evidence="3" id="KW-0378">Hydrolase</keyword>
<dbReference type="InterPro" id="IPR000073">
    <property type="entry name" value="AB_hydrolase_1"/>
</dbReference>
<dbReference type="GO" id="GO:0016787">
    <property type="term" value="F:hydrolase activity"/>
    <property type="evidence" value="ECO:0007669"/>
    <property type="project" value="UniProtKB-KW"/>
</dbReference>
<organism evidence="3 4">
    <name type="scientific">Streptomyces flavidovirens</name>
    <dbReference type="NCBI Taxonomy" id="67298"/>
    <lineage>
        <taxon>Bacteria</taxon>
        <taxon>Bacillati</taxon>
        <taxon>Actinomycetota</taxon>
        <taxon>Actinomycetes</taxon>
        <taxon>Kitasatosporales</taxon>
        <taxon>Streptomycetaceae</taxon>
        <taxon>Streptomyces</taxon>
    </lineage>
</organism>
<name>A0ABW6RM49_9ACTN</name>
<reference evidence="3 4" key="1">
    <citation type="submission" date="2024-10" db="EMBL/GenBank/DDBJ databases">
        <title>The Natural Products Discovery Center: Release of the First 8490 Sequenced Strains for Exploring Actinobacteria Biosynthetic Diversity.</title>
        <authorList>
            <person name="Kalkreuter E."/>
            <person name="Kautsar S.A."/>
            <person name="Yang D."/>
            <person name="Bader C.D."/>
            <person name="Teijaro C.N."/>
            <person name="Fluegel L."/>
            <person name="Davis C.M."/>
            <person name="Simpson J.R."/>
            <person name="Lauterbach L."/>
            <person name="Steele A.D."/>
            <person name="Gui C."/>
            <person name="Meng S."/>
            <person name="Li G."/>
            <person name="Viehrig K."/>
            <person name="Ye F."/>
            <person name="Su P."/>
            <person name="Kiefer A.F."/>
            <person name="Nichols A."/>
            <person name="Cepeda A.J."/>
            <person name="Yan W."/>
            <person name="Fan B."/>
            <person name="Jiang Y."/>
            <person name="Adhikari A."/>
            <person name="Zheng C.-J."/>
            <person name="Schuster L."/>
            <person name="Cowan T.M."/>
            <person name="Smanski M.J."/>
            <person name="Chevrette M.G."/>
            <person name="De Carvalho L.P.S."/>
            <person name="Shen B."/>
        </authorList>
    </citation>
    <scope>NUCLEOTIDE SEQUENCE [LARGE SCALE GENOMIC DNA]</scope>
    <source>
        <strain evidence="3 4">NPDC003029</strain>
    </source>
</reference>
<dbReference type="Gene3D" id="3.40.50.1820">
    <property type="entry name" value="alpha/beta hydrolase"/>
    <property type="match status" value="1"/>
</dbReference>
<dbReference type="InterPro" id="IPR029058">
    <property type="entry name" value="AB_hydrolase_fold"/>
</dbReference>
<evidence type="ECO:0000259" key="2">
    <source>
        <dbReference type="Pfam" id="PF00561"/>
    </source>
</evidence>
<dbReference type="InterPro" id="IPR050266">
    <property type="entry name" value="AB_hydrolase_sf"/>
</dbReference>
<evidence type="ECO:0000313" key="3">
    <source>
        <dbReference type="EMBL" id="MFF3341958.1"/>
    </source>
</evidence>
<dbReference type="PANTHER" id="PTHR43798">
    <property type="entry name" value="MONOACYLGLYCEROL LIPASE"/>
    <property type="match status" value="1"/>
</dbReference>
<dbReference type="Proteomes" id="UP001601976">
    <property type="component" value="Unassembled WGS sequence"/>
</dbReference>
<protein>
    <submittedName>
        <fullName evidence="3">Alpha/beta fold hydrolase</fullName>
    </submittedName>
</protein>
<dbReference type="PRINTS" id="PR00111">
    <property type="entry name" value="ABHYDROLASE"/>
</dbReference>
<evidence type="ECO:0000313" key="4">
    <source>
        <dbReference type="Proteomes" id="UP001601976"/>
    </source>
</evidence>